<dbReference type="Pfam" id="PF00147">
    <property type="entry name" value="Fibrinogen_C"/>
    <property type="match status" value="1"/>
</dbReference>
<keyword evidence="1" id="KW-1015">Disulfide bond</keyword>
<evidence type="ECO:0000259" key="2">
    <source>
        <dbReference type="PROSITE" id="PS51406"/>
    </source>
</evidence>
<dbReference type="PROSITE" id="PS00514">
    <property type="entry name" value="FIBRINOGEN_C_1"/>
    <property type="match status" value="1"/>
</dbReference>
<feature type="domain" description="Fibrinogen C-terminal" evidence="2">
    <location>
        <begin position="442"/>
        <end position="657"/>
    </location>
</feature>
<keyword evidence="4" id="KW-1185">Reference proteome</keyword>
<dbReference type="InterPro" id="IPR002181">
    <property type="entry name" value="Fibrinogen_a/b/g_C_dom"/>
</dbReference>
<gene>
    <name evidence="3" type="ORF">PoB_006372300</name>
</gene>
<dbReference type="Gene3D" id="3.90.215.10">
    <property type="entry name" value="Gamma Fibrinogen, chain A, domain 1"/>
    <property type="match status" value="1"/>
</dbReference>
<dbReference type="PANTHER" id="PTHR19143">
    <property type="entry name" value="FIBRINOGEN/TENASCIN/ANGIOPOEITIN"/>
    <property type="match status" value="1"/>
</dbReference>
<dbReference type="EMBL" id="BLXT01007182">
    <property type="protein sequence ID" value="GFO37218.1"/>
    <property type="molecule type" value="Genomic_DNA"/>
</dbReference>
<dbReference type="InterPro" id="IPR050373">
    <property type="entry name" value="Fibrinogen_C-term_domain"/>
</dbReference>
<organism evidence="3 4">
    <name type="scientific">Plakobranchus ocellatus</name>
    <dbReference type="NCBI Taxonomy" id="259542"/>
    <lineage>
        <taxon>Eukaryota</taxon>
        <taxon>Metazoa</taxon>
        <taxon>Spiralia</taxon>
        <taxon>Lophotrochozoa</taxon>
        <taxon>Mollusca</taxon>
        <taxon>Gastropoda</taxon>
        <taxon>Heterobranchia</taxon>
        <taxon>Euthyneura</taxon>
        <taxon>Panpulmonata</taxon>
        <taxon>Sacoglossa</taxon>
        <taxon>Placobranchoidea</taxon>
        <taxon>Plakobranchidae</taxon>
        <taxon>Plakobranchus</taxon>
    </lineage>
</organism>
<dbReference type="SUPFAM" id="SSF56496">
    <property type="entry name" value="Fibrinogen C-terminal domain-like"/>
    <property type="match status" value="1"/>
</dbReference>
<dbReference type="CDD" id="cd00087">
    <property type="entry name" value="FReD"/>
    <property type="match status" value="1"/>
</dbReference>
<dbReference type="InterPro" id="IPR014716">
    <property type="entry name" value="Fibrinogen_a/b/g_C_1"/>
</dbReference>
<protein>
    <submittedName>
        <fullName evidence="3">Ficolin-1</fullName>
    </submittedName>
</protein>
<sequence length="657" mass="73947">MLCAPGCCCPCDFSPHQSCQGEQYQVSSPSGRKFRDRKKVSLQEIRFNSVLRFTNSRELDAVEQIVEKSEYQNIVKMEKLLLLLCLTCIISGINSLQFSLDRNVSTLISRRQACGILTCKESNPHHSENTITRMSVFKKQQSGPIASDTPGLGNLMASVTLNQPLIARESDGVNINGRLEAGKASLRLELFTKEDCSAEYTCEVRMLDSQEKESINTYHLLQHYDSTANEESGYMATLAGSFHALLLFQQLAMLDSKLGSVENRLEDKIASLRDDIESKIEKPIMDKLRQMENSLSPVDDAVNANSKGLEDFERNLATFRREDQQAALTDVLATAENIDDRLNSTSIEVSSIYRLLTELLTWQQTGQNECKNLTLAAQKVLNSNEGLVSNMSENFAQLYNELQGDYKQLKSDVRNMSTGIHYSIDNVLSKTNIRISERLSSMDEFFRHNSCRKGMINVMSHAPFPYPVIFPSSQTSFSFPYLCDTITDGGGWIVIQRRTTGKVNFYRDWAAYKKGFGSLADDFWLGNDNIHTITSSGTYELRVDLKYQGKSAFAHYSTFSIDDEDNSYAIQLGDYDGTAGDSMDRHRGRPFSTFNRDNDAHSGGNCANTHLGAWWYNKCHASNLNGKWMAINDKGPRWGKFSGSNPVSYSEMKIRKL</sequence>
<dbReference type="PANTHER" id="PTHR19143:SF458">
    <property type="entry name" value="FIBRINOGEN C-TERMINAL DOMAIN-CONTAINING PROTEIN-RELATED"/>
    <property type="match status" value="1"/>
</dbReference>
<proteinExistence type="predicted"/>
<dbReference type="GO" id="GO:0005615">
    <property type="term" value="C:extracellular space"/>
    <property type="evidence" value="ECO:0007669"/>
    <property type="project" value="TreeGrafter"/>
</dbReference>
<dbReference type="InterPro" id="IPR036056">
    <property type="entry name" value="Fibrinogen-like_C"/>
</dbReference>
<reference evidence="3 4" key="1">
    <citation type="journal article" date="2021" name="Elife">
        <title>Chloroplast acquisition without the gene transfer in kleptoplastic sea slugs, Plakobranchus ocellatus.</title>
        <authorList>
            <person name="Maeda T."/>
            <person name="Takahashi S."/>
            <person name="Yoshida T."/>
            <person name="Shimamura S."/>
            <person name="Takaki Y."/>
            <person name="Nagai Y."/>
            <person name="Toyoda A."/>
            <person name="Suzuki Y."/>
            <person name="Arimoto A."/>
            <person name="Ishii H."/>
            <person name="Satoh N."/>
            <person name="Nishiyama T."/>
            <person name="Hasebe M."/>
            <person name="Maruyama T."/>
            <person name="Minagawa J."/>
            <person name="Obokata J."/>
            <person name="Shigenobu S."/>
        </authorList>
    </citation>
    <scope>NUCLEOTIDE SEQUENCE [LARGE SCALE GENOMIC DNA]</scope>
</reference>
<name>A0AAV4CZ91_9GAST</name>
<comment type="caution">
    <text evidence="3">The sequence shown here is derived from an EMBL/GenBank/DDBJ whole genome shotgun (WGS) entry which is preliminary data.</text>
</comment>
<accession>A0AAV4CZ91</accession>
<dbReference type="AlphaFoldDB" id="A0AAV4CZ91"/>
<dbReference type="Proteomes" id="UP000735302">
    <property type="component" value="Unassembled WGS sequence"/>
</dbReference>
<dbReference type="InterPro" id="IPR020837">
    <property type="entry name" value="Fibrinogen_CS"/>
</dbReference>
<evidence type="ECO:0000313" key="3">
    <source>
        <dbReference type="EMBL" id="GFO37218.1"/>
    </source>
</evidence>
<evidence type="ECO:0000256" key="1">
    <source>
        <dbReference type="ARBA" id="ARBA00023157"/>
    </source>
</evidence>
<dbReference type="SMART" id="SM00186">
    <property type="entry name" value="FBG"/>
    <property type="match status" value="1"/>
</dbReference>
<evidence type="ECO:0000313" key="4">
    <source>
        <dbReference type="Proteomes" id="UP000735302"/>
    </source>
</evidence>
<dbReference type="PROSITE" id="PS51406">
    <property type="entry name" value="FIBRINOGEN_C_2"/>
    <property type="match status" value="1"/>
</dbReference>